<feature type="compositionally biased region" description="Polar residues" evidence="16">
    <location>
        <begin position="10"/>
        <end position="21"/>
    </location>
</feature>
<dbReference type="GO" id="GO:0043565">
    <property type="term" value="F:sequence-specific DNA binding"/>
    <property type="evidence" value="ECO:0007669"/>
    <property type="project" value="InterPro"/>
</dbReference>
<dbReference type="CDD" id="cd00130">
    <property type="entry name" value="PAS"/>
    <property type="match status" value="3"/>
</dbReference>
<feature type="domain" description="PAS" evidence="17">
    <location>
        <begin position="613"/>
        <end position="635"/>
    </location>
</feature>
<keyword evidence="8" id="KW-0862">Zinc</keyword>
<feature type="domain" description="PAS" evidence="17">
    <location>
        <begin position="783"/>
        <end position="853"/>
    </location>
</feature>
<comment type="caution">
    <text evidence="19">The sequence shown here is derived from an EMBL/GenBank/DDBJ whole genome shotgun (WGS) entry which is preliminary data.</text>
</comment>
<dbReference type="AlphaFoldDB" id="A0AAJ0ET82"/>
<keyword evidence="11" id="KW-0238">DNA-binding</keyword>
<feature type="compositionally biased region" description="Polar residues" evidence="16">
    <location>
        <begin position="497"/>
        <end position="520"/>
    </location>
</feature>
<keyword evidence="6" id="KW-0677">Repeat</keyword>
<dbReference type="CDD" id="cd00202">
    <property type="entry name" value="ZnF_GATA"/>
    <property type="match status" value="1"/>
</dbReference>
<keyword evidence="12" id="KW-0010">Activator</keyword>
<feature type="region of interest" description="Disordered" evidence="16">
    <location>
        <begin position="437"/>
        <end position="466"/>
    </location>
</feature>
<dbReference type="Proteomes" id="UP001224890">
    <property type="component" value="Unassembled WGS sequence"/>
</dbReference>
<feature type="domain" description="PAS" evidence="17">
    <location>
        <begin position="920"/>
        <end position="972"/>
    </location>
</feature>
<dbReference type="PROSITE" id="PS00344">
    <property type="entry name" value="GATA_ZN_FINGER_1"/>
    <property type="match status" value="1"/>
</dbReference>
<evidence type="ECO:0000259" key="18">
    <source>
        <dbReference type="PROSITE" id="PS50114"/>
    </source>
</evidence>
<proteinExistence type="predicted"/>
<gene>
    <name evidence="19" type="ORF">BDP55DRAFT_634310</name>
</gene>
<name>A0AAJ0ET82_9PEZI</name>
<dbReference type="Gene3D" id="3.30.450.20">
    <property type="entry name" value="PAS domain"/>
    <property type="match status" value="3"/>
</dbReference>
<dbReference type="SMART" id="SM00091">
    <property type="entry name" value="PAS"/>
    <property type="match status" value="3"/>
</dbReference>
<keyword evidence="13" id="KW-0804">Transcription</keyword>
<keyword evidence="20" id="KW-1185">Reference proteome</keyword>
<feature type="region of interest" description="Disordered" evidence="16">
    <location>
        <begin position="225"/>
        <end position="273"/>
    </location>
</feature>
<evidence type="ECO:0000256" key="11">
    <source>
        <dbReference type="ARBA" id="ARBA00023125"/>
    </source>
</evidence>
<keyword evidence="9" id="KW-0157">Chromophore</keyword>
<evidence type="ECO:0000256" key="12">
    <source>
        <dbReference type="ARBA" id="ARBA00023159"/>
    </source>
</evidence>
<keyword evidence="3" id="KW-0285">Flavoprotein</keyword>
<evidence type="ECO:0000256" key="14">
    <source>
        <dbReference type="ARBA" id="ARBA00023170"/>
    </source>
</evidence>
<dbReference type="InterPro" id="IPR001610">
    <property type="entry name" value="PAC"/>
</dbReference>
<evidence type="ECO:0000313" key="19">
    <source>
        <dbReference type="EMBL" id="KAK1673073.1"/>
    </source>
</evidence>
<evidence type="ECO:0000256" key="4">
    <source>
        <dbReference type="ARBA" id="ARBA00022643"/>
    </source>
</evidence>
<evidence type="ECO:0000256" key="5">
    <source>
        <dbReference type="ARBA" id="ARBA00022723"/>
    </source>
</evidence>
<dbReference type="PROSITE" id="PS50112">
    <property type="entry name" value="PAS"/>
    <property type="match status" value="3"/>
</dbReference>
<keyword evidence="1" id="KW-0600">Photoreceptor protein</keyword>
<dbReference type="SUPFAM" id="SSF57716">
    <property type="entry name" value="Glucocorticoid receptor-like (DNA-binding domain)"/>
    <property type="match status" value="1"/>
</dbReference>
<feature type="domain" description="GATA-type" evidence="18">
    <location>
        <begin position="1130"/>
        <end position="1159"/>
    </location>
</feature>
<dbReference type="InterPro" id="IPR000014">
    <property type="entry name" value="PAS"/>
</dbReference>
<keyword evidence="5" id="KW-0479">Metal-binding</keyword>
<dbReference type="PANTHER" id="PTHR47429:SF7">
    <property type="entry name" value="GATA-FACTOR"/>
    <property type="match status" value="1"/>
</dbReference>
<dbReference type="GeneID" id="85457177"/>
<accession>A0AAJ0ET82</accession>
<evidence type="ECO:0000259" key="17">
    <source>
        <dbReference type="PROSITE" id="PS50112"/>
    </source>
</evidence>
<evidence type="ECO:0000256" key="9">
    <source>
        <dbReference type="ARBA" id="ARBA00022991"/>
    </source>
</evidence>
<feature type="compositionally biased region" description="Low complexity" evidence="16">
    <location>
        <begin position="227"/>
        <end position="241"/>
    </location>
</feature>
<keyword evidence="2" id="KW-0716">Sensory transduction</keyword>
<dbReference type="RefSeq" id="XP_060427076.1">
    <property type="nucleotide sequence ID" value="XM_060572651.1"/>
</dbReference>
<feature type="compositionally biased region" description="Low complexity" evidence="16">
    <location>
        <begin position="521"/>
        <end position="553"/>
    </location>
</feature>
<dbReference type="Pfam" id="PF08447">
    <property type="entry name" value="PAS_3"/>
    <property type="match status" value="1"/>
</dbReference>
<dbReference type="GO" id="GO:0009881">
    <property type="term" value="F:photoreceptor activity"/>
    <property type="evidence" value="ECO:0007669"/>
    <property type="project" value="UniProtKB-KW"/>
</dbReference>
<dbReference type="Pfam" id="PF13426">
    <property type="entry name" value="PAS_9"/>
    <property type="match status" value="1"/>
</dbReference>
<feature type="region of interest" description="Disordered" evidence="16">
    <location>
        <begin position="1"/>
        <end position="21"/>
    </location>
</feature>
<dbReference type="GO" id="GO:0005634">
    <property type="term" value="C:nucleus"/>
    <property type="evidence" value="ECO:0007669"/>
    <property type="project" value="TreeGrafter"/>
</dbReference>
<keyword evidence="14" id="KW-0675">Receptor</keyword>
<feature type="region of interest" description="Disordered" evidence="16">
    <location>
        <begin position="492"/>
        <end position="566"/>
    </location>
</feature>
<dbReference type="SUPFAM" id="SSF55785">
    <property type="entry name" value="PYP-like sensor domain (PAS domain)"/>
    <property type="match status" value="3"/>
</dbReference>
<dbReference type="Gene3D" id="3.30.50.10">
    <property type="entry name" value="Erythroid Transcription Factor GATA-1, subunit A"/>
    <property type="match status" value="1"/>
</dbReference>
<reference evidence="19" key="1">
    <citation type="submission" date="2021-06" db="EMBL/GenBank/DDBJ databases">
        <title>Comparative genomics, transcriptomics and evolutionary studies reveal genomic signatures of adaptation to plant cell wall in hemibiotrophic fungi.</title>
        <authorList>
            <consortium name="DOE Joint Genome Institute"/>
            <person name="Baroncelli R."/>
            <person name="Diaz J.F."/>
            <person name="Benocci T."/>
            <person name="Peng M."/>
            <person name="Battaglia E."/>
            <person name="Haridas S."/>
            <person name="Andreopoulos W."/>
            <person name="Labutti K."/>
            <person name="Pangilinan J."/>
            <person name="Floch G.L."/>
            <person name="Makela M.R."/>
            <person name="Henrissat B."/>
            <person name="Grigoriev I.V."/>
            <person name="Crouch J.A."/>
            <person name="De Vries R.P."/>
            <person name="Sukno S.A."/>
            <person name="Thon M.R."/>
        </authorList>
    </citation>
    <scope>NUCLEOTIDE SEQUENCE</scope>
    <source>
        <strain evidence="19">CBS 193.32</strain>
    </source>
</reference>
<evidence type="ECO:0000313" key="20">
    <source>
        <dbReference type="Proteomes" id="UP001224890"/>
    </source>
</evidence>
<organism evidence="19 20">
    <name type="scientific">Colletotrichum godetiae</name>
    <dbReference type="NCBI Taxonomy" id="1209918"/>
    <lineage>
        <taxon>Eukaryota</taxon>
        <taxon>Fungi</taxon>
        <taxon>Dikarya</taxon>
        <taxon>Ascomycota</taxon>
        <taxon>Pezizomycotina</taxon>
        <taxon>Sordariomycetes</taxon>
        <taxon>Hypocreomycetidae</taxon>
        <taxon>Glomerellales</taxon>
        <taxon>Glomerellaceae</taxon>
        <taxon>Colletotrichum</taxon>
        <taxon>Colletotrichum acutatum species complex</taxon>
    </lineage>
</organism>
<dbReference type="InterPro" id="IPR035965">
    <property type="entry name" value="PAS-like_dom_sf"/>
</dbReference>
<evidence type="ECO:0000256" key="8">
    <source>
        <dbReference type="ARBA" id="ARBA00022833"/>
    </source>
</evidence>
<dbReference type="PANTHER" id="PTHR47429">
    <property type="entry name" value="PROTEIN TWIN LOV 1"/>
    <property type="match status" value="1"/>
</dbReference>
<evidence type="ECO:0000256" key="13">
    <source>
        <dbReference type="ARBA" id="ARBA00023163"/>
    </source>
</evidence>
<dbReference type="GO" id="GO:0008270">
    <property type="term" value="F:zinc ion binding"/>
    <property type="evidence" value="ECO:0007669"/>
    <property type="project" value="UniProtKB-KW"/>
</dbReference>
<evidence type="ECO:0000256" key="10">
    <source>
        <dbReference type="ARBA" id="ARBA00023015"/>
    </source>
</evidence>
<evidence type="ECO:0000256" key="1">
    <source>
        <dbReference type="ARBA" id="ARBA00022543"/>
    </source>
</evidence>
<dbReference type="GO" id="GO:0006355">
    <property type="term" value="P:regulation of DNA-templated transcription"/>
    <property type="evidence" value="ECO:0007669"/>
    <property type="project" value="InterPro"/>
</dbReference>
<feature type="compositionally biased region" description="Low complexity" evidence="16">
    <location>
        <begin position="180"/>
        <end position="190"/>
    </location>
</feature>
<dbReference type="SMART" id="SM00401">
    <property type="entry name" value="ZnF_GATA"/>
    <property type="match status" value="1"/>
</dbReference>
<sequence length="1184" mass="130017">MLPVHDQGKVSGSQNVHQTPSSLPATKPIWVLSHDCFSRLLPPPPGCESTDAQFFDTIRHQQLTTTTAAAARYITFLPRRPQATTALCSVPLFTNPENPTTDTHLADVQLPVPYLLFPQSTAATPLLTTSAIHALVRDKRPRIVTRYRTPDPGALGEKSTSWTAEPPGCDSTPLDDDFLHPTTTTTTTDCYNDTTRRLAHYRRQGPWDTDAIAMEAFYPQLTPQELQRQMSQQSQQRQMQGQGQGRGHAYHQMNQGHGMPMMGGNGDSLDDIINSNNHELQRRRSIHQPYMPSNQNTQNAGADRRMSMMEFGADDNQMLNYPFQNPAMNGEFSNMAGQMGNGMNSGMDGNMTDNGGMGNSVPGNISIPGGMDAYSTQDGLQMSPTNAFTTFSPDMMSSMMPPAYANIAMPTTSSMNMYGQTSMANAFPSPLNTAANDMTMDLGADETPGTAPQSALPTPLDINNADNETMSMGQQQYQTPTESNSNRAISQVPKFGSVSSGPQTTPSTLSRDVSTNSGQTSSQSPNNRSSSMATSQTAASAAPTATAETTPAMGPQTPRAESKEKNVYSKSGFDMMRALWYVATRKDPEIHLGAVDMSCAFVVCDVSLNDCPIIYVSDNFQNLTGYSRHEIVGQNCRFLQAPDAKVEAGSKREFVDDASVYNLKKKIAEGREVQQSLINYRKGGKPFLNLLTMIPIPWDDPNEVRFFVGFQIDLVECPDAISQGQDAGGVKVNYKHSDIGQYIWTPPNQNTVEAENGQTLGVDDVSTLLQQFNPKGVVSDWHKQSWDKMLLENTDDVVHVLSLKGLFLYLSPSCKKVLEYDATELVGNSLSTVCHPSDIVPVTRELKDATAGNSVNIVFRIRRKQSGYTWFESHGSLFFEHGKGRKCIILVGRKRPVFALSRRDLEAHGGIGDSELWTKISVSGMFLFVSSNIRSLLDLQPDTLIGTSMQELMRRESRAEFGRAIEKARRGKIVTCKHEVHNRRGQVLQAQTILYPGDASDGQKPTFLLAQTKLLKASSRTIAPAATPPGSVKSTSQINQNLQLTAPNTDLTKTGPLSLPGGQAMPGSQDAALASDDNIFDELRTTKCSSWQFELRQMEKVNRILAEELGGLLSNKKKRKRRKGVGNVVRDCANCHTRNTPEWRRGPSGQRDLCNSCGLRWAKQVRSAEPSVVSRVEDDDVNQD</sequence>
<dbReference type="PROSITE" id="PS50114">
    <property type="entry name" value="GATA_ZN_FINGER_2"/>
    <property type="match status" value="1"/>
</dbReference>
<dbReference type="SMART" id="SM00086">
    <property type="entry name" value="PAC"/>
    <property type="match status" value="2"/>
</dbReference>
<dbReference type="Pfam" id="PF00320">
    <property type="entry name" value="GATA"/>
    <property type="match status" value="1"/>
</dbReference>
<feature type="region of interest" description="Disordered" evidence="16">
    <location>
        <begin position="147"/>
        <end position="190"/>
    </location>
</feature>
<dbReference type="InterPro" id="IPR013655">
    <property type="entry name" value="PAS_fold_3"/>
</dbReference>
<keyword evidence="4" id="KW-0288">FMN</keyword>
<keyword evidence="7 15" id="KW-0863">Zinc-finger</keyword>
<evidence type="ECO:0000256" key="3">
    <source>
        <dbReference type="ARBA" id="ARBA00022630"/>
    </source>
</evidence>
<evidence type="ECO:0000256" key="2">
    <source>
        <dbReference type="ARBA" id="ARBA00022606"/>
    </source>
</evidence>
<evidence type="ECO:0000256" key="16">
    <source>
        <dbReference type="SAM" id="MobiDB-lite"/>
    </source>
</evidence>
<evidence type="ECO:0000256" key="7">
    <source>
        <dbReference type="ARBA" id="ARBA00022771"/>
    </source>
</evidence>
<protein>
    <recommendedName>
        <fullName evidence="21">GATA zinc finger</fullName>
    </recommendedName>
</protein>
<dbReference type="InterPro" id="IPR000679">
    <property type="entry name" value="Znf_GATA"/>
</dbReference>
<evidence type="ECO:0008006" key="21">
    <source>
        <dbReference type="Google" id="ProtNLM"/>
    </source>
</evidence>
<dbReference type="FunFam" id="3.30.450.20:FF:000064">
    <property type="entry name" value="Vivid PAS protein VVD"/>
    <property type="match status" value="1"/>
</dbReference>
<dbReference type="FunFam" id="3.30.450.20:FF:000063">
    <property type="entry name" value="White collar 1 protein"/>
    <property type="match status" value="1"/>
</dbReference>
<dbReference type="NCBIfam" id="TIGR00229">
    <property type="entry name" value="sensory_box"/>
    <property type="match status" value="1"/>
</dbReference>
<dbReference type="EMBL" id="JAHMHR010000033">
    <property type="protein sequence ID" value="KAK1673073.1"/>
    <property type="molecule type" value="Genomic_DNA"/>
</dbReference>
<dbReference type="InterPro" id="IPR013088">
    <property type="entry name" value="Znf_NHR/GATA"/>
</dbReference>
<evidence type="ECO:0000256" key="15">
    <source>
        <dbReference type="PROSITE-ProRule" id="PRU00094"/>
    </source>
</evidence>
<evidence type="ECO:0000256" key="6">
    <source>
        <dbReference type="ARBA" id="ARBA00022737"/>
    </source>
</evidence>
<keyword evidence="10" id="KW-0805">Transcription regulation</keyword>